<name>A0ACC3DHA3_9PEZI</name>
<reference evidence="1" key="1">
    <citation type="submission" date="2024-09" db="EMBL/GenBank/DDBJ databases">
        <title>Black Yeasts Isolated from many extreme environments.</title>
        <authorList>
            <person name="Coleine C."/>
            <person name="Stajich J.E."/>
            <person name="Selbmann L."/>
        </authorList>
    </citation>
    <scope>NUCLEOTIDE SEQUENCE</scope>
    <source>
        <strain evidence="1">CCFEE 5737</strain>
    </source>
</reference>
<organism evidence="1 2">
    <name type="scientific">Coniosporium uncinatum</name>
    <dbReference type="NCBI Taxonomy" id="93489"/>
    <lineage>
        <taxon>Eukaryota</taxon>
        <taxon>Fungi</taxon>
        <taxon>Dikarya</taxon>
        <taxon>Ascomycota</taxon>
        <taxon>Pezizomycotina</taxon>
        <taxon>Dothideomycetes</taxon>
        <taxon>Dothideomycetes incertae sedis</taxon>
        <taxon>Coniosporium</taxon>
    </lineage>
</organism>
<dbReference type="Proteomes" id="UP001186974">
    <property type="component" value="Unassembled WGS sequence"/>
</dbReference>
<evidence type="ECO:0000313" key="2">
    <source>
        <dbReference type="Proteomes" id="UP001186974"/>
    </source>
</evidence>
<accession>A0ACC3DHA3</accession>
<protein>
    <submittedName>
        <fullName evidence="1">Uncharacterized protein</fullName>
    </submittedName>
</protein>
<dbReference type="EMBL" id="JAWDJW010004415">
    <property type="protein sequence ID" value="KAK3075588.1"/>
    <property type="molecule type" value="Genomic_DNA"/>
</dbReference>
<sequence>MEFEEESYFRRLIDAFAGNTTITHLDISRPSLPGSASEETIDSLEALLSRNTVLESLDISGEDAKLEAIHLGSGLNRALVGLKQNNSLRTLCVHFQKLGHRGADTLADIIRHNATLQQLYCGNNEIPLSGFTNIVNALEENTTLLVLPTMDESREEGIKQTIKEATEVQRIGSPKPEQPSSSMRTRFVSRVVSPKPRRPSNALPITLTQQDIQAAVSLLHHGWDFQVSRLQQYLDRNYRIMNGLPLEDVSPDQGYTNGMLEDIEVSAMAANVTELLEKVKTDSTPRVEKQLNFDGVTADPQDEEPSLMDEIEMALEKSPSIGSETDDLQLTLPQKVREKRDSKDNSQQRTHPSK</sequence>
<comment type="caution">
    <text evidence="1">The sequence shown here is derived from an EMBL/GenBank/DDBJ whole genome shotgun (WGS) entry which is preliminary data.</text>
</comment>
<proteinExistence type="predicted"/>
<keyword evidence="2" id="KW-1185">Reference proteome</keyword>
<gene>
    <name evidence="1" type="ORF">LTS18_014011</name>
</gene>
<evidence type="ECO:0000313" key="1">
    <source>
        <dbReference type="EMBL" id="KAK3075588.1"/>
    </source>
</evidence>